<sequence>MTPTKSLPILQGNLTERITLDKALQQDRDILHRLTYPEKRLDFCSQVYQSITNGVFYKVLQHHLGLPSSQYHIPWVNEWLHGSYNICIPIYVHKKKKYMMRLPLPYKVGEASNPGNVEEKLRCEVAMYAYIATNHAAIPVPELLGFSFTASSCFTAMIHAPLLLRAGSWLRRSLQWLTGNRRGTSFLRHDHGLDFPFAYMLIEYVSDGDMLSAVWDEIDGDSAKRATLYADLASIMLSLASVPFSRIGSLKMDNDGTLSLSNRPLLYFIHQFENEGISTGLPRELAYSASDLYILDTLSCHDNRVACQPNSMYSEEDGHEQLASLTMMRALLGHHLRREYRHGPFALQLTDLHPSNMFVDRDGRITSIIDLEWACVLPVELLRPPHWLTQRAIDMLEDEDLVAYDQRRQEFMSACETAERRLTAATTLTKIMKEGWERGSFWYFHAITSCNAVFNLFTSHIQESYGPQATTTYRELNRSAWPYWRMGTTRFVERKLQERGRYLQRVRDLFDKAGEVDNTADEEKDVSVDTAGRRD</sequence>
<dbReference type="InterPro" id="IPR011009">
    <property type="entry name" value="Kinase-like_dom_sf"/>
</dbReference>
<proteinExistence type="predicted"/>
<evidence type="ECO:0008006" key="3">
    <source>
        <dbReference type="Google" id="ProtNLM"/>
    </source>
</evidence>
<dbReference type="SUPFAM" id="SSF56112">
    <property type="entry name" value="Protein kinase-like (PK-like)"/>
    <property type="match status" value="1"/>
</dbReference>
<reference evidence="1" key="1">
    <citation type="submission" date="2021-07" db="EMBL/GenBank/DDBJ databases">
        <title>Elsinoe batatas strain:CRI-CJ2 Genome sequencing and assembly.</title>
        <authorList>
            <person name="Huang L."/>
        </authorList>
    </citation>
    <scope>NUCLEOTIDE SEQUENCE</scope>
    <source>
        <strain evidence="1">CRI-CJ2</strain>
    </source>
</reference>
<evidence type="ECO:0000313" key="1">
    <source>
        <dbReference type="EMBL" id="KAG8623721.1"/>
    </source>
</evidence>
<accession>A0A8K0KXE3</accession>
<keyword evidence="2" id="KW-1185">Reference proteome</keyword>
<dbReference type="PANTHER" id="PTHR21310">
    <property type="entry name" value="AMINOGLYCOSIDE PHOSPHOTRANSFERASE-RELATED-RELATED"/>
    <property type="match status" value="1"/>
</dbReference>
<dbReference type="InterPro" id="IPR051678">
    <property type="entry name" value="AGP_Transferase"/>
</dbReference>
<dbReference type="EMBL" id="JAESVG020000010">
    <property type="protein sequence ID" value="KAG8623721.1"/>
    <property type="molecule type" value="Genomic_DNA"/>
</dbReference>
<gene>
    <name evidence="1" type="ORF">KVT40_008697</name>
</gene>
<organism evidence="1 2">
    <name type="scientific">Elsinoe batatas</name>
    <dbReference type="NCBI Taxonomy" id="2601811"/>
    <lineage>
        <taxon>Eukaryota</taxon>
        <taxon>Fungi</taxon>
        <taxon>Dikarya</taxon>
        <taxon>Ascomycota</taxon>
        <taxon>Pezizomycotina</taxon>
        <taxon>Dothideomycetes</taxon>
        <taxon>Dothideomycetidae</taxon>
        <taxon>Myriangiales</taxon>
        <taxon>Elsinoaceae</taxon>
        <taxon>Elsinoe</taxon>
    </lineage>
</organism>
<name>A0A8K0KXE3_9PEZI</name>
<evidence type="ECO:0000313" key="2">
    <source>
        <dbReference type="Proteomes" id="UP000809789"/>
    </source>
</evidence>
<protein>
    <recommendedName>
        <fullName evidence="3">Aminoglycoside phosphotransferase domain-containing protein</fullName>
    </recommendedName>
</protein>
<dbReference type="PANTHER" id="PTHR21310:SF37">
    <property type="entry name" value="AMINOGLYCOSIDE PHOSPHOTRANSFERASE DOMAIN-CONTAINING PROTEIN"/>
    <property type="match status" value="1"/>
</dbReference>
<dbReference type="Gene3D" id="3.90.1200.10">
    <property type="match status" value="1"/>
</dbReference>
<comment type="caution">
    <text evidence="1">The sequence shown here is derived from an EMBL/GenBank/DDBJ whole genome shotgun (WGS) entry which is preliminary data.</text>
</comment>
<dbReference type="Proteomes" id="UP000809789">
    <property type="component" value="Unassembled WGS sequence"/>
</dbReference>
<dbReference type="OrthoDB" id="3645574at2759"/>
<dbReference type="AlphaFoldDB" id="A0A8K0KXE3"/>